<feature type="transmembrane region" description="Helical" evidence="6">
    <location>
        <begin position="51"/>
        <end position="68"/>
    </location>
</feature>
<proteinExistence type="predicted"/>
<feature type="domain" description="ComEC/Rec2-related protein" evidence="7">
    <location>
        <begin position="270"/>
        <end position="550"/>
    </location>
</feature>
<dbReference type="Pfam" id="PF03772">
    <property type="entry name" value="Competence"/>
    <property type="match status" value="1"/>
</dbReference>
<feature type="transmembrane region" description="Helical" evidence="6">
    <location>
        <begin position="101"/>
        <end position="121"/>
    </location>
</feature>
<evidence type="ECO:0000313" key="9">
    <source>
        <dbReference type="EMBL" id="MXP14203.1"/>
    </source>
</evidence>
<dbReference type="RefSeq" id="WP_160600393.1">
    <property type="nucleotide sequence ID" value="NZ_WTYU01000001.1"/>
</dbReference>
<dbReference type="InterPro" id="IPR025405">
    <property type="entry name" value="DUF4131"/>
</dbReference>
<organism evidence="9 10">
    <name type="scientific">Allopontixanthobacter confluentis</name>
    <dbReference type="NCBI Taxonomy" id="1849021"/>
    <lineage>
        <taxon>Bacteria</taxon>
        <taxon>Pseudomonadati</taxon>
        <taxon>Pseudomonadota</taxon>
        <taxon>Alphaproteobacteria</taxon>
        <taxon>Sphingomonadales</taxon>
        <taxon>Erythrobacteraceae</taxon>
        <taxon>Allopontixanthobacter</taxon>
    </lineage>
</organism>
<keyword evidence="5 6" id="KW-0472">Membrane</keyword>
<feature type="transmembrane region" description="Helical" evidence="6">
    <location>
        <begin position="292"/>
        <end position="315"/>
    </location>
</feature>
<evidence type="ECO:0000256" key="1">
    <source>
        <dbReference type="ARBA" id="ARBA00004651"/>
    </source>
</evidence>
<dbReference type="PANTHER" id="PTHR30619:SF1">
    <property type="entry name" value="RECOMBINATION PROTEIN 2"/>
    <property type="match status" value="1"/>
</dbReference>
<feature type="transmembrane region" description="Helical" evidence="6">
    <location>
        <begin position="436"/>
        <end position="458"/>
    </location>
</feature>
<evidence type="ECO:0000259" key="7">
    <source>
        <dbReference type="Pfam" id="PF03772"/>
    </source>
</evidence>
<feature type="domain" description="DUF4131" evidence="8">
    <location>
        <begin position="74"/>
        <end position="228"/>
    </location>
</feature>
<feature type="transmembrane region" description="Helical" evidence="6">
    <location>
        <begin position="464"/>
        <end position="488"/>
    </location>
</feature>
<reference evidence="9 10" key="1">
    <citation type="submission" date="2019-12" db="EMBL/GenBank/DDBJ databases">
        <title>Genomic-based taxomic classification of the family Erythrobacteraceae.</title>
        <authorList>
            <person name="Xu L."/>
        </authorList>
    </citation>
    <scope>NUCLEOTIDE SEQUENCE [LARGE SCALE GENOMIC DNA]</scope>
    <source>
        <strain evidence="9 10">KCTC 52259</strain>
    </source>
</reference>
<gene>
    <name evidence="9" type="ORF">GRI44_05505</name>
</gene>
<protein>
    <submittedName>
        <fullName evidence="9">DUF4131 domain-containing protein</fullName>
    </submittedName>
</protein>
<evidence type="ECO:0000259" key="8">
    <source>
        <dbReference type="Pfam" id="PF13567"/>
    </source>
</evidence>
<keyword evidence="3 6" id="KW-0812">Transmembrane</keyword>
<dbReference type="EMBL" id="WTYU01000001">
    <property type="protein sequence ID" value="MXP14203.1"/>
    <property type="molecule type" value="Genomic_DNA"/>
</dbReference>
<evidence type="ECO:0000256" key="5">
    <source>
        <dbReference type="ARBA" id="ARBA00023136"/>
    </source>
</evidence>
<accession>A0A6L7GDS7</accession>
<keyword evidence="10" id="KW-1185">Reference proteome</keyword>
<dbReference type="InterPro" id="IPR052159">
    <property type="entry name" value="Competence_DNA_uptake"/>
</dbReference>
<name>A0A6L7GDS7_9SPHN</name>
<evidence type="ECO:0000256" key="6">
    <source>
        <dbReference type="SAM" id="Phobius"/>
    </source>
</evidence>
<keyword evidence="4 6" id="KW-1133">Transmembrane helix</keyword>
<comment type="subcellular location">
    <subcellularLocation>
        <location evidence="1">Cell membrane</location>
        <topology evidence="1">Multi-pass membrane protein</topology>
    </subcellularLocation>
</comment>
<evidence type="ECO:0000256" key="3">
    <source>
        <dbReference type="ARBA" id="ARBA00022692"/>
    </source>
</evidence>
<dbReference type="Pfam" id="PF13567">
    <property type="entry name" value="DUF4131"/>
    <property type="match status" value="1"/>
</dbReference>
<feature type="transmembrane region" description="Helical" evidence="6">
    <location>
        <begin position="500"/>
        <end position="518"/>
    </location>
</feature>
<dbReference type="InterPro" id="IPR004477">
    <property type="entry name" value="ComEC_N"/>
</dbReference>
<feature type="transmembrane region" description="Helical" evidence="6">
    <location>
        <begin position="74"/>
        <end position="92"/>
    </location>
</feature>
<sequence>MAGRALTEIPMGDSPAVGDAAVQRPWRSRVKLSSIAAGIEEFLANAGFDRGPWLTVFFAAGIATWFALDNPFQWVCAIAAAFLVITGGRAMWYERPERAEISLALTATALVFAAGLATVWARSEMVGAAAISKPAFTQITARVLSREDQPSKNRVRLLLAMRDAETGTAQKVRVNVPTASDQPALREGAVIKLNARLMPPAPPMVPGAYDFARTAWFLGLSATGSASGEVEIISPPAPSGGIASLQRSISRHVRSQLGGASGTIAAAFASGDRGAISAADEEAMRDAGLTHLLSISGLHVSAVIAATYMLAIRLLALWQWLALRVRLPVAAAAIAALGGIGYTLLTGAEVPTVRSCVGAVLVLIALALGREPLSLRMVAVAALFVLVLWPESLVGPSFQLSFSAVLVIIALHNSAPVRAFLAPREESGLARAGRRTVMLLVTGLAIEFALMPIVMFHFHRAGIYGAFANVIAIPLVTFLSMPLIAVALFMDSFGAGAPAWWLAGKSLDLLLAIAHWTASRPGAVRLMPEMGAGLFMAFIAGGLWLVLWKGKIRLLGLVPAGIAALVMMGRPVPDILVSGDGRHVGIAGEAGQMLTLRDSTSSYAQDNLMELAGLPGTPIPLSKWPGARCSPDFCVLTMKREGRIWHVMMAKTRNFVERDALYEACRRSDIVIADRYLPANCHPKWLRADRNMLQRSGGLTIYLGEGSIETVAQRQGEHGWWRGW</sequence>
<evidence type="ECO:0000256" key="2">
    <source>
        <dbReference type="ARBA" id="ARBA00022475"/>
    </source>
</evidence>
<evidence type="ECO:0000256" key="4">
    <source>
        <dbReference type="ARBA" id="ARBA00022989"/>
    </source>
</evidence>
<dbReference type="AlphaFoldDB" id="A0A6L7GDS7"/>
<comment type="caution">
    <text evidence="9">The sequence shown here is derived from an EMBL/GenBank/DDBJ whole genome shotgun (WGS) entry which is preliminary data.</text>
</comment>
<dbReference type="GO" id="GO:0005886">
    <property type="term" value="C:plasma membrane"/>
    <property type="evidence" value="ECO:0007669"/>
    <property type="project" value="UniProtKB-SubCell"/>
</dbReference>
<dbReference type="NCBIfam" id="TIGR00360">
    <property type="entry name" value="ComEC_N-term"/>
    <property type="match status" value="1"/>
</dbReference>
<keyword evidence="2" id="KW-1003">Cell membrane</keyword>
<feature type="transmembrane region" description="Helical" evidence="6">
    <location>
        <begin position="327"/>
        <end position="345"/>
    </location>
</feature>
<dbReference type="PANTHER" id="PTHR30619">
    <property type="entry name" value="DNA INTERNALIZATION/COMPETENCE PROTEIN COMEC/REC2"/>
    <property type="match status" value="1"/>
</dbReference>
<dbReference type="Proteomes" id="UP000473531">
    <property type="component" value="Unassembled WGS sequence"/>
</dbReference>
<dbReference type="OrthoDB" id="9790149at2"/>
<feature type="transmembrane region" description="Helical" evidence="6">
    <location>
        <begin position="530"/>
        <end position="547"/>
    </location>
</feature>
<feature type="transmembrane region" description="Helical" evidence="6">
    <location>
        <begin position="351"/>
        <end position="368"/>
    </location>
</feature>
<feature type="transmembrane region" description="Helical" evidence="6">
    <location>
        <begin position="373"/>
        <end position="390"/>
    </location>
</feature>
<evidence type="ECO:0000313" key="10">
    <source>
        <dbReference type="Proteomes" id="UP000473531"/>
    </source>
</evidence>